<reference evidence="1" key="1">
    <citation type="submission" date="2014-09" db="EMBL/GenBank/DDBJ databases">
        <authorList>
            <person name="Magalhaes I.L.F."/>
            <person name="Oliveira U."/>
            <person name="Santos F.R."/>
            <person name="Vidigal T.H.D.A."/>
            <person name="Brescovit A.D."/>
            <person name="Santos A.J."/>
        </authorList>
    </citation>
    <scope>NUCLEOTIDE SEQUENCE</scope>
    <source>
        <tissue evidence="1">Shoot tissue taken approximately 20 cm above the soil surface</tissue>
    </source>
</reference>
<dbReference type="AlphaFoldDB" id="A0A0A8Y314"/>
<name>A0A0A8Y314_ARUDO</name>
<protein>
    <submittedName>
        <fullName evidence="1">Uncharacterized protein</fullName>
    </submittedName>
</protein>
<proteinExistence type="predicted"/>
<sequence>MLSRVLIWNSDFGPVQKKKKAQQNCG</sequence>
<organism evidence="1">
    <name type="scientific">Arundo donax</name>
    <name type="common">Giant reed</name>
    <name type="synonym">Donax arundinaceus</name>
    <dbReference type="NCBI Taxonomy" id="35708"/>
    <lineage>
        <taxon>Eukaryota</taxon>
        <taxon>Viridiplantae</taxon>
        <taxon>Streptophyta</taxon>
        <taxon>Embryophyta</taxon>
        <taxon>Tracheophyta</taxon>
        <taxon>Spermatophyta</taxon>
        <taxon>Magnoliopsida</taxon>
        <taxon>Liliopsida</taxon>
        <taxon>Poales</taxon>
        <taxon>Poaceae</taxon>
        <taxon>PACMAD clade</taxon>
        <taxon>Arundinoideae</taxon>
        <taxon>Arundineae</taxon>
        <taxon>Arundo</taxon>
    </lineage>
</organism>
<accession>A0A0A8Y314</accession>
<evidence type="ECO:0000313" key="1">
    <source>
        <dbReference type="EMBL" id="JAD20641.1"/>
    </source>
</evidence>
<dbReference type="EMBL" id="GBRH01277254">
    <property type="protein sequence ID" value="JAD20641.1"/>
    <property type="molecule type" value="Transcribed_RNA"/>
</dbReference>
<reference evidence="1" key="2">
    <citation type="journal article" date="2015" name="Data Brief">
        <title>Shoot transcriptome of the giant reed, Arundo donax.</title>
        <authorList>
            <person name="Barrero R.A."/>
            <person name="Guerrero F.D."/>
            <person name="Moolhuijzen P."/>
            <person name="Goolsby J.A."/>
            <person name="Tidwell J."/>
            <person name="Bellgard S.E."/>
            <person name="Bellgard M.I."/>
        </authorList>
    </citation>
    <scope>NUCLEOTIDE SEQUENCE</scope>
    <source>
        <tissue evidence="1">Shoot tissue taken approximately 20 cm above the soil surface</tissue>
    </source>
</reference>